<name>A0ABS1VEM2_9ACTN</name>
<protein>
    <submittedName>
        <fullName evidence="7">TetR/AcrR family transcriptional regulator</fullName>
    </submittedName>
</protein>
<keyword evidence="3" id="KW-0804">Transcription</keyword>
<evidence type="ECO:0000256" key="5">
    <source>
        <dbReference type="SAM" id="MobiDB-lite"/>
    </source>
</evidence>
<dbReference type="Pfam" id="PF00440">
    <property type="entry name" value="TetR_N"/>
    <property type="match status" value="1"/>
</dbReference>
<dbReference type="SUPFAM" id="SSF46689">
    <property type="entry name" value="Homeodomain-like"/>
    <property type="match status" value="1"/>
</dbReference>
<dbReference type="InterPro" id="IPR036271">
    <property type="entry name" value="Tet_transcr_reg_TetR-rel_C_sf"/>
</dbReference>
<evidence type="ECO:0000256" key="3">
    <source>
        <dbReference type="ARBA" id="ARBA00023163"/>
    </source>
</evidence>
<accession>A0ABS1VEM2</accession>
<comment type="caution">
    <text evidence="7">The sequence shown here is derived from an EMBL/GenBank/DDBJ whole genome shotgun (WGS) entry which is preliminary data.</text>
</comment>
<keyword evidence="8" id="KW-1185">Reference proteome</keyword>
<evidence type="ECO:0000256" key="2">
    <source>
        <dbReference type="ARBA" id="ARBA00023125"/>
    </source>
</evidence>
<feature type="DNA-binding region" description="H-T-H motif" evidence="4">
    <location>
        <begin position="33"/>
        <end position="52"/>
    </location>
</feature>
<dbReference type="InterPro" id="IPR050109">
    <property type="entry name" value="HTH-type_TetR-like_transc_reg"/>
</dbReference>
<dbReference type="Pfam" id="PF21597">
    <property type="entry name" value="TetR_C_43"/>
    <property type="match status" value="1"/>
</dbReference>
<dbReference type="Gene3D" id="1.10.357.10">
    <property type="entry name" value="Tetracycline Repressor, domain 2"/>
    <property type="match status" value="1"/>
</dbReference>
<dbReference type="EMBL" id="JAENHO010000001">
    <property type="protein sequence ID" value="MBL7253136.1"/>
    <property type="molecule type" value="Genomic_DNA"/>
</dbReference>
<evidence type="ECO:0000259" key="6">
    <source>
        <dbReference type="PROSITE" id="PS50977"/>
    </source>
</evidence>
<keyword evidence="1" id="KW-0805">Transcription regulation</keyword>
<reference evidence="7 8" key="1">
    <citation type="submission" date="2021-01" db="EMBL/GenBank/DDBJ databases">
        <title>Actinoplanes sp. nov. LDG1-01 isolated from lichen.</title>
        <authorList>
            <person name="Saeng-In P."/>
            <person name="Phongsopitanun W."/>
            <person name="Kanchanasin P."/>
            <person name="Yuki M."/>
            <person name="Kudo T."/>
            <person name="Ohkuma M."/>
            <person name="Tanasupawat S."/>
        </authorList>
    </citation>
    <scope>NUCLEOTIDE SEQUENCE [LARGE SCALE GENOMIC DNA]</scope>
    <source>
        <strain evidence="7 8">LDG1-01</strain>
    </source>
</reference>
<dbReference type="InterPro" id="IPR023772">
    <property type="entry name" value="DNA-bd_HTH_TetR-type_CS"/>
</dbReference>
<gene>
    <name evidence="7" type="ORF">JKJ07_02310</name>
</gene>
<feature type="domain" description="HTH tetR-type" evidence="6">
    <location>
        <begin position="11"/>
        <end position="70"/>
    </location>
</feature>
<dbReference type="PROSITE" id="PS01081">
    <property type="entry name" value="HTH_TETR_1"/>
    <property type="match status" value="1"/>
</dbReference>
<evidence type="ECO:0000256" key="1">
    <source>
        <dbReference type="ARBA" id="ARBA00023015"/>
    </source>
</evidence>
<evidence type="ECO:0000313" key="8">
    <source>
        <dbReference type="Proteomes" id="UP000598996"/>
    </source>
</evidence>
<evidence type="ECO:0000256" key="4">
    <source>
        <dbReference type="PROSITE-ProRule" id="PRU00335"/>
    </source>
</evidence>
<sequence>MTDAPVRADARRNRELVLRAAADVFAAEGLDVSLGRIARRAGVGAGTVYRHFPSKEFLLEAVLAEQVDGFTAAAERWAAQAGPAEALSGFLLEVIEKSAGRKLICDTLAGDRGWPHATLGAATQRFGRAQQRLLGNAIRAGVVRRDVRADDLAALIAGGAALRSAHPDRARGSRLVHALLASVVTKEPTFRDSTRDRGHETTACQECGAALQPRPTGRPPSYCGPTCRQRARRRRR</sequence>
<dbReference type="PANTHER" id="PTHR30055">
    <property type="entry name" value="HTH-TYPE TRANSCRIPTIONAL REGULATOR RUTR"/>
    <property type="match status" value="1"/>
</dbReference>
<organism evidence="7 8">
    <name type="scientific">Paractinoplanes lichenicola</name>
    <dbReference type="NCBI Taxonomy" id="2802976"/>
    <lineage>
        <taxon>Bacteria</taxon>
        <taxon>Bacillati</taxon>
        <taxon>Actinomycetota</taxon>
        <taxon>Actinomycetes</taxon>
        <taxon>Micromonosporales</taxon>
        <taxon>Micromonosporaceae</taxon>
        <taxon>Paractinoplanes</taxon>
    </lineage>
</organism>
<dbReference type="PRINTS" id="PR00455">
    <property type="entry name" value="HTHTETR"/>
</dbReference>
<dbReference type="RefSeq" id="WP_202989469.1">
    <property type="nucleotide sequence ID" value="NZ_JAENHO010000001.1"/>
</dbReference>
<feature type="region of interest" description="Disordered" evidence="5">
    <location>
        <begin position="209"/>
        <end position="236"/>
    </location>
</feature>
<dbReference type="InterPro" id="IPR009057">
    <property type="entry name" value="Homeodomain-like_sf"/>
</dbReference>
<dbReference type="SUPFAM" id="SSF48498">
    <property type="entry name" value="Tetracyclin repressor-like, C-terminal domain"/>
    <property type="match status" value="1"/>
</dbReference>
<dbReference type="PROSITE" id="PS50977">
    <property type="entry name" value="HTH_TETR_2"/>
    <property type="match status" value="1"/>
</dbReference>
<evidence type="ECO:0000313" key="7">
    <source>
        <dbReference type="EMBL" id="MBL7253136.1"/>
    </source>
</evidence>
<keyword evidence="2 4" id="KW-0238">DNA-binding</keyword>
<proteinExistence type="predicted"/>
<dbReference type="InterPro" id="IPR049445">
    <property type="entry name" value="TetR_SbtR-like_C"/>
</dbReference>
<dbReference type="PANTHER" id="PTHR30055:SF234">
    <property type="entry name" value="HTH-TYPE TRANSCRIPTIONAL REGULATOR BETI"/>
    <property type="match status" value="1"/>
</dbReference>
<dbReference type="Proteomes" id="UP000598996">
    <property type="component" value="Unassembled WGS sequence"/>
</dbReference>
<dbReference type="InterPro" id="IPR001647">
    <property type="entry name" value="HTH_TetR"/>
</dbReference>